<evidence type="ECO:0000256" key="5">
    <source>
        <dbReference type="ARBA" id="ARBA00023136"/>
    </source>
</evidence>
<keyword evidence="3 6" id="KW-0812">Transmembrane</keyword>
<evidence type="ECO:0000256" key="7">
    <source>
        <dbReference type="SAM" id="MobiDB-lite"/>
    </source>
</evidence>
<keyword evidence="5 6" id="KW-0472">Membrane</keyword>
<evidence type="ECO:0000313" key="9">
    <source>
        <dbReference type="Proteomes" id="UP000671836"/>
    </source>
</evidence>
<reference evidence="8 9" key="1">
    <citation type="submission" date="2021-03" db="EMBL/GenBank/DDBJ databases">
        <title>Streptomyces strains.</title>
        <authorList>
            <person name="Lund M.B."/>
            <person name="Toerring T."/>
        </authorList>
    </citation>
    <scope>NUCLEOTIDE SEQUENCE [LARGE SCALE GENOMIC DNA]</scope>
    <source>
        <strain evidence="8 9">KCC S-1010</strain>
    </source>
</reference>
<dbReference type="PANTHER" id="PTHR23427">
    <property type="entry name" value="SURFEIT LOCUS PROTEIN"/>
    <property type="match status" value="1"/>
</dbReference>
<comment type="similarity">
    <text evidence="2 6">Belongs to the SURF1 family.</text>
</comment>
<dbReference type="Proteomes" id="UP000671836">
    <property type="component" value="Chromosome"/>
</dbReference>
<sequence>MYRFLLSRQWVITTLVALALIPAMIQLGFWQLHRHEHRVARNDQIARSLAADPVPVTELTGPGRTVARDDVWRTVTASGTYDPKGEVVVRMRTDDDGNQGYFVLTPLVMTDGRAVLVNRGWVPANGDLTKFPDVPAAPAGKVTVTGRLRADETTASGIKNTAGLPPRQVMLISSEQRAGELHRTLLGGYVELTSPAGKNQPRPLSAPDHSGIGPHMAYAVQWWLFSAFVPVGWFILVRRERRDRAEAAAEAEAEAAAEAEAEAEATAEGGDGRAPESGSAPEDAAGVARTASDPE</sequence>
<evidence type="ECO:0000313" key="8">
    <source>
        <dbReference type="EMBL" id="QSY48099.1"/>
    </source>
</evidence>
<comment type="subcellular location">
    <subcellularLocation>
        <location evidence="6">Cell membrane</location>
        <topology evidence="6">Multi-pass membrane protein</topology>
    </subcellularLocation>
    <subcellularLocation>
        <location evidence="1">Membrane</location>
    </subcellularLocation>
</comment>
<dbReference type="Pfam" id="PF02104">
    <property type="entry name" value="SURF1"/>
    <property type="match status" value="1"/>
</dbReference>
<accession>A0ABX7RMD8</accession>
<feature type="transmembrane region" description="Helical" evidence="6">
    <location>
        <begin position="216"/>
        <end position="236"/>
    </location>
</feature>
<keyword evidence="4 6" id="KW-1133">Transmembrane helix</keyword>
<evidence type="ECO:0000256" key="6">
    <source>
        <dbReference type="RuleBase" id="RU363076"/>
    </source>
</evidence>
<dbReference type="CDD" id="cd06662">
    <property type="entry name" value="SURF1"/>
    <property type="match status" value="1"/>
</dbReference>
<evidence type="ECO:0000256" key="4">
    <source>
        <dbReference type="ARBA" id="ARBA00022989"/>
    </source>
</evidence>
<protein>
    <recommendedName>
        <fullName evidence="6">SURF1-like protein</fullName>
    </recommendedName>
</protein>
<evidence type="ECO:0000256" key="1">
    <source>
        <dbReference type="ARBA" id="ARBA00004370"/>
    </source>
</evidence>
<evidence type="ECO:0000256" key="3">
    <source>
        <dbReference type="ARBA" id="ARBA00022692"/>
    </source>
</evidence>
<keyword evidence="9" id="KW-1185">Reference proteome</keyword>
<dbReference type="EMBL" id="CP071595">
    <property type="protein sequence ID" value="QSY48099.1"/>
    <property type="molecule type" value="Genomic_DNA"/>
</dbReference>
<proteinExistence type="inferred from homology"/>
<dbReference type="InterPro" id="IPR045214">
    <property type="entry name" value="Surf1/Surf4"/>
</dbReference>
<evidence type="ECO:0000256" key="2">
    <source>
        <dbReference type="ARBA" id="ARBA00007165"/>
    </source>
</evidence>
<feature type="region of interest" description="Disordered" evidence="7">
    <location>
        <begin position="246"/>
        <end position="295"/>
    </location>
</feature>
<gene>
    <name evidence="8" type="ORF">J3S04_23245</name>
</gene>
<dbReference type="PANTHER" id="PTHR23427:SF2">
    <property type="entry name" value="SURFEIT LOCUS PROTEIN 1"/>
    <property type="match status" value="1"/>
</dbReference>
<keyword evidence="6" id="KW-1003">Cell membrane</keyword>
<organism evidence="8 9">
    <name type="scientific">Streptomyces griseocarneus</name>
    <dbReference type="NCBI Taxonomy" id="51201"/>
    <lineage>
        <taxon>Bacteria</taxon>
        <taxon>Bacillati</taxon>
        <taxon>Actinomycetota</taxon>
        <taxon>Actinomycetes</taxon>
        <taxon>Kitasatosporales</taxon>
        <taxon>Streptomycetaceae</taxon>
        <taxon>Streptomyces</taxon>
    </lineage>
</organism>
<dbReference type="RefSeq" id="WP_086567415.1">
    <property type="nucleotide sequence ID" value="NZ_CP071595.1"/>
</dbReference>
<name>A0ABX7RMD8_9ACTN</name>
<feature type="compositionally biased region" description="Acidic residues" evidence="7">
    <location>
        <begin position="249"/>
        <end position="265"/>
    </location>
</feature>
<dbReference type="InterPro" id="IPR002994">
    <property type="entry name" value="Surf1/Shy1"/>
</dbReference>
<dbReference type="PROSITE" id="PS50895">
    <property type="entry name" value="SURF1"/>
    <property type="match status" value="1"/>
</dbReference>
<feature type="transmembrane region" description="Helical" evidence="6">
    <location>
        <begin position="12"/>
        <end position="32"/>
    </location>
</feature>